<evidence type="ECO:0000313" key="1">
    <source>
        <dbReference type="EMBL" id="EDO44079.1"/>
    </source>
</evidence>
<feature type="non-terminal residue" evidence="1">
    <location>
        <position position="1"/>
    </location>
</feature>
<dbReference type="InParanoid" id="A7RWS1"/>
<dbReference type="OMA" id="CDDAANS"/>
<dbReference type="EMBL" id="DS469548">
    <property type="protein sequence ID" value="EDO44079.1"/>
    <property type="molecule type" value="Genomic_DNA"/>
</dbReference>
<dbReference type="HOGENOM" id="CLU_134783_1_0_1"/>
<gene>
    <name evidence="1" type="ORF">NEMVEDRAFT_v1g96136</name>
</gene>
<reference evidence="1 2" key="1">
    <citation type="journal article" date="2007" name="Science">
        <title>Sea anemone genome reveals ancestral eumetazoan gene repertoire and genomic organization.</title>
        <authorList>
            <person name="Putnam N.H."/>
            <person name="Srivastava M."/>
            <person name="Hellsten U."/>
            <person name="Dirks B."/>
            <person name="Chapman J."/>
            <person name="Salamov A."/>
            <person name="Terry A."/>
            <person name="Shapiro H."/>
            <person name="Lindquist E."/>
            <person name="Kapitonov V.V."/>
            <person name="Jurka J."/>
            <person name="Genikhovich G."/>
            <person name="Grigoriev I.V."/>
            <person name="Lucas S.M."/>
            <person name="Steele R.E."/>
            <person name="Finnerty J.R."/>
            <person name="Technau U."/>
            <person name="Martindale M.Q."/>
            <person name="Rokhsar D.S."/>
        </authorList>
    </citation>
    <scope>NUCLEOTIDE SEQUENCE [LARGE SCALE GENOMIC DNA]</scope>
    <source>
        <strain evidence="2">CH2 X CH6</strain>
    </source>
</reference>
<dbReference type="PhylomeDB" id="A7RWS1"/>
<proteinExistence type="predicted"/>
<dbReference type="AlphaFoldDB" id="A7RWS1"/>
<dbReference type="Proteomes" id="UP000001593">
    <property type="component" value="Unassembled WGS sequence"/>
</dbReference>
<keyword evidence="2" id="KW-1185">Reference proteome</keyword>
<evidence type="ECO:0000313" key="2">
    <source>
        <dbReference type="Proteomes" id="UP000001593"/>
    </source>
</evidence>
<name>A7RWS1_NEMVE</name>
<dbReference type="Gene3D" id="2.60.120.1000">
    <property type="match status" value="1"/>
</dbReference>
<accession>A7RWS1</accession>
<dbReference type="eggNOG" id="KOG3516">
    <property type="taxonomic scope" value="Eukaryota"/>
</dbReference>
<sequence>WVSRDGEKMTSWGGAPSRSNKCACGVTGTCDDAANSCNCESNDNVWREDSGFLTDKEALPVIQLRAGDVDASIEEGYYTLGKLMCY</sequence>
<protein>
    <submittedName>
        <fullName evidence="1">Uncharacterized protein</fullName>
    </submittedName>
</protein>
<organism evidence="1 2">
    <name type="scientific">Nematostella vectensis</name>
    <name type="common">Starlet sea anemone</name>
    <dbReference type="NCBI Taxonomy" id="45351"/>
    <lineage>
        <taxon>Eukaryota</taxon>
        <taxon>Metazoa</taxon>
        <taxon>Cnidaria</taxon>
        <taxon>Anthozoa</taxon>
        <taxon>Hexacorallia</taxon>
        <taxon>Actiniaria</taxon>
        <taxon>Edwardsiidae</taxon>
        <taxon>Nematostella</taxon>
    </lineage>
</organism>